<sequence>MSRLAHFSVEAGWLLLWHFTVLAAFGFLGKSQSGFSPLLVYTSFPTAHQPSHLSFPLERFLVAAGVQFSLLSNFQTLPRCCALLASTSKGVVSKC</sequence>
<reference evidence="2" key="1">
    <citation type="submission" date="2019-12" db="EMBL/GenBank/DDBJ databases">
        <title>An insight into the sialome of adult female Ixodes ricinus ticks feeding for 6 days.</title>
        <authorList>
            <person name="Perner J."/>
            <person name="Ribeiro J.M.C."/>
        </authorList>
    </citation>
    <scope>NUCLEOTIDE SEQUENCE</scope>
    <source>
        <strain evidence="2">Semi-engorged</strain>
        <tissue evidence="2">Salivary glands</tissue>
    </source>
</reference>
<keyword evidence="1" id="KW-1133">Transmembrane helix</keyword>
<keyword evidence="1" id="KW-0472">Membrane</keyword>
<dbReference type="EMBL" id="GIFC01005127">
    <property type="protein sequence ID" value="MXU87210.1"/>
    <property type="molecule type" value="Transcribed_RNA"/>
</dbReference>
<evidence type="ECO:0000256" key="1">
    <source>
        <dbReference type="SAM" id="Phobius"/>
    </source>
</evidence>
<accession>A0A6B0UDF3</accession>
<feature type="transmembrane region" description="Helical" evidence="1">
    <location>
        <begin position="12"/>
        <end position="29"/>
    </location>
</feature>
<organism evidence="2">
    <name type="scientific">Ixodes ricinus</name>
    <name type="common">Common tick</name>
    <name type="synonym">Acarus ricinus</name>
    <dbReference type="NCBI Taxonomy" id="34613"/>
    <lineage>
        <taxon>Eukaryota</taxon>
        <taxon>Metazoa</taxon>
        <taxon>Ecdysozoa</taxon>
        <taxon>Arthropoda</taxon>
        <taxon>Chelicerata</taxon>
        <taxon>Arachnida</taxon>
        <taxon>Acari</taxon>
        <taxon>Parasitiformes</taxon>
        <taxon>Ixodida</taxon>
        <taxon>Ixodoidea</taxon>
        <taxon>Ixodidae</taxon>
        <taxon>Ixodinae</taxon>
        <taxon>Ixodes</taxon>
    </lineage>
</organism>
<keyword evidence="1" id="KW-0812">Transmembrane</keyword>
<dbReference type="AlphaFoldDB" id="A0A6B0UDF3"/>
<protein>
    <submittedName>
        <fullName evidence="2">Putative secreted protein</fullName>
    </submittedName>
</protein>
<name>A0A6B0UDF3_IXORI</name>
<proteinExistence type="predicted"/>
<evidence type="ECO:0000313" key="2">
    <source>
        <dbReference type="EMBL" id="MXU87210.1"/>
    </source>
</evidence>